<dbReference type="PANTHER" id="PTHR19446">
    <property type="entry name" value="REVERSE TRANSCRIPTASES"/>
    <property type="match status" value="1"/>
</dbReference>
<dbReference type="InterPro" id="IPR000477">
    <property type="entry name" value="RT_dom"/>
</dbReference>
<reference evidence="2 3" key="1">
    <citation type="submission" date="2024-09" db="EMBL/GenBank/DDBJ databases">
        <title>Chromosome-scale assembly of Riccia sorocarpa.</title>
        <authorList>
            <person name="Paukszto L."/>
        </authorList>
    </citation>
    <scope>NUCLEOTIDE SEQUENCE [LARGE SCALE GENOMIC DNA]</scope>
    <source>
        <strain evidence="2">LP-2024</strain>
        <tissue evidence="2">Aerial parts of the thallus</tissue>
    </source>
</reference>
<dbReference type="AlphaFoldDB" id="A0ABD3GCR1"/>
<protein>
    <recommendedName>
        <fullName evidence="1">Reverse transcriptase domain-containing protein</fullName>
    </recommendedName>
</protein>
<dbReference type="Proteomes" id="UP001633002">
    <property type="component" value="Unassembled WGS sequence"/>
</dbReference>
<dbReference type="Pfam" id="PF00078">
    <property type="entry name" value="RVT_1"/>
    <property type="match status" value="1"/>
</dbReference>
<dbReference type="InterPro" id="IPR043502">
    <property type="entry name" value="DNA/RNA_pol_sf"/>
</dbReference>
<name>A0ABD3GCR1_9MARC</name>
<comment type="caution">
    <text evidence="2">The sequence shown here is derived from an EMBL/GenBank/DDBJ whole genome shotgun (WGS) entry which is preliminary data.</text>
</comment>
<dbReference type="SUPFAM" id="SSF56672">
    <property type="entry name" value="DNA/RNA polymerases"/>
    <property type="match status" value="1"/>
</dbReference>
<sequence>MSVEVVLAVWPFIGGLYFQAVLEFWETGKLHPAFKEGLLFLIPKVDTPETLGEWRPITLLNSIYKVVAKIFAARLALILPDLVPVNQQGFIKGRSTQNCILTYALLHEALKRNSKFGLFLSLDQEKAYDRVRWDFLWQVLQRLGFSAMCISRLKALQAGAETRILLNGNLLPAFQVERGVRQGCPLSPLLYAIFTVPLILAVQKENDSGRIKPIKLSEEVATSVVCLADDTALYTKIHRESVLGIFKLLDEFQLATGGKINWQKSKLLPIGRNRRLPGWVRDLPLQRVECNRPMRYLGASLSTLWKGVDNGNLLVGALERKSKNLSHKFMSFESRVVALKFGVFASIVYHLMNSKFKLNTIKRVEAELRKFLWSVNQQGLPKKSLVRWDSVVLPERYGGLGVFSLQDFQTALICRTVMRAISNPSQAIWPKIFASAFLECRVEALGEVMFFRIDLISANSPGADGVLLARKHLDVPTAEMITAEVLKHCQEEGVTTLGQLQVVSAGFWERFSEDGRVLAESIRLDLQSVTVGDGLTVFSYHDWMLPEGTPLGPTFRGATIYRALLSDRVTLQVGRLNDKWDLNWSLQQWRVVWRACEFRGLNHRHRYFFWRVLTKAFYVGKRQRQMGFSAFSCDYCHAEVEDVGHALWLCPRWAEFWGETQERMPGWGQLQRSREERISLPEVIFSFVSGPSDRRLFNLWLLALVWRTFWAERCTFKYQTKLNSVPLQRNVFLFLEDLRATRDRMRPEVVSRFASQLCSLVPVVPYRYNSLINLNR</sequence>
<feature type="domain" description="Reverse transcriptase" evidence="1">
    <location>
        <begin position="23"/>
        <end position="301"/>
    </location>
</feature>
<evidence type="ECO:0000259" key="1">
    <source>
        <dbReference type="PROSITE" id="PS50878"/>
    </source>
</evidence>
<evidence type="ECO:0000313" key="2">
    <source>
        <dbReference type="EMBL" id="KAL3676950.1"/>
    </source>
</evidence>
<organism evidence="2 3">
    <name type="scientific">Riccia sorocarpa</name>
    <dbReference type="NCBI Taxonomy" id="122646"/>
    <lineage>
        <taxon>Eukaryota</taxon>
        <taxon>Viridiplantae</taxon>
        <taxon>Streptophyta</taxon>
        <taxon>Embryophyta</taxon>
        <taxon>Marchantiophyta</taxon>
        <taxon>Marchantiopsida</taxon>
        <taxon>Marchantiidae</taxon>
        <taxon>Marchantiales</taxon>
        <taxon>Ricciaceae</taxon>
        <taxon>Riccia</taxon>
    </lineage>
</organism>
<dbReference type="EMBL" id="JBJQOH010000008">
    <property type="protein sequence ID" value="KAL3676950.1"/>
    <property type="molecule type" value="Genomic_DNA"/>
</dbReference>
<gene>
    <name evidence="2" type="ORF">R1sor_026898</name>
</gene>
<dbReference type="PROSITE" id="PS50878">
    <property type="entry name" value="RT_POL"/>
    <property type="match status" value="1"/>
</dbReference>
<keyword evidence="3" id="KW-1185">Reference proteome</keyword>
<proteinExistence type="predicted"/>
<evidence type="ECO:0000313" key="3">
    <source>
        <dbReference type="Proteomes" id="UP001633002"/>
    </source>
</evidence>
<dbReference type="CDD" id="cd01650">
    <property type="entry name" value="RT_nLTR_like"/>
    <property type="match status" value="1"/>
</dbReference>
<accession>A0ABD3GCR1</accession>